<reference evidence="2" key="1">
    <citation type="submission" date="2019-10" db="EMBL/GenBank/DDBJ databases">
        <title>Draft genome sequence of Panacibacter sp. KCS-6.</title>
        <authorList>
            <person name="Yim K.J."/>
        </authorList>
    </citation>
    <scope>NUCLEOTIDE SEQUENCE</scope>
    <source>
        <strain evidence="2">KCS-6</strain>
    </source>
</reference>
<accession>A0A8J8FG90</accession>
<dbReference type="AlphaFoldDB" id="A0A8J8FG90"/>
<gene>
    <name evidence="2" type="ORF">GD597_07465</name>
</gene>
<sequence>MKANSFLNALHANSFSHVTFYKSNTGKQYPPKLSPRHISRRNLLLFSVVYYSILSLVLLKMIV</sequence>
<protein>
    <submittedName>
        <fullName evidence="2">Uncharacterized protein</fullName>
    </submittedName>
</protein>
<keyword evidence="1" id="KW-0812">Transmembrane</keyword>
<organism evidence="2 3">
    <name type="scientific">Limnovirga soli</name>
    <dbReference type="NCBI Taxonomy" id="2656915"/>
    <lineage>
        <taxon>Bacteria</taxon>
        <taxon>Pseudomonadati</taxon>
        <taxon>Bacteroidota</taxon>
        <taxon>Chitinophagia</taxon>
        <taxon>Chitinophagales</taxon>
        <taxon>Chitinophagaceae</taxon>
        <taxon>Limnovirga</taxon>
    </lineage>
</organism>
<dbReference type="Proteomes" id="UP000598971">
    <property type="component" value="Unassembled WGS sequence"/>
</dbReference>
<evidence type="ECO:0000256" key="1">
    <source>
        <dbReference type="SAM" id="Phobius"/>
    </source>
</evidence>
<evidence type="ECO:0000313" key="3">
    <source>
        <dbReference type="Proteomes" id="UP000598971"/>
    </source>
</evidence>
<keyword evidence="3" id="KW-1185">Reference proteome</keyword>
<evidence type="ECO:0000313" key="2">
    <source>
        <dbReference type="EMBL" id="NNV55291.1"/>
    </source>
</evidence>
<keyword evidence="1" id="KW-1133">Transmembrane helix</keyword>
<keyword evidence="1" id="KW-0472">Membrane</keyword>
<dbReference type="EMBL" id="WHPF01000005">
    <property type="protein sequence ID" value="NNV55291.1"/>
    <property type="molecule type" value="Genomic_DNA"/>
</dbReference>
<proteinExistence type="predicted"/>
<feature type="transmembrane region" description="Helical" evidence="1">
    <location>
        <begin position="43"/>
        <end position="62"/>
    </location>
</feature>
<comment type="caution">
    <text evidence="2">The sequence shown here is derived from an EMBL/GenBank/DDBJ whole genome shotgun (WGS) entry which is preliminary data.</text>
</comment>
<dbReference type="RefSeq" id="WP_171607225.1">
    <property type="nucleotide sequence ID" value="NZ_WHPF01000005.1"/>
</dbReference>
<name>A0A8J8FG90_9BACT</name>